<feature type="compositionally biased region" description="Basic and acidic residues" evidence="1">
    <location>
        <begin position="1"/>
        <end position="18"/>
    </location>
</feature>
<evidence type="ECO:0000313" key="2">
    <source>
        <dbReference type="EMBL" id="VDN26524.1"/>
    </source>
</evidence>
<dbReference type="EMBL" id="UYRT01082817">
    <property type="protein sequence ID" value="VDN26524.1"/>
    <property type="molecule type" value="Genomic_DNA"/>
</dbReference>
<dbReference type="WBParaSite" id="GPUH_0001573801-mRNA-1">
    <property type="protein sequence ID" value="GPUH_0001573801-mRNA-1"/>
    <property type="gene ID" value="GPUH_0001573801"/>
</dbReference>
<sequence length="66" mass="7840">MPWSKHNDAKARETETKTDPAAPPFDFDNYNLDEPEVVHVEDGQYERIQYAKIFQIKCRRQNLKIC</sequence>
<reference evidence="4" key="1">
    <citation type="submission" date="2016-06" db="UniProtKB">
        <authorList>
            <consortium name="WormBaseParasite"/>
        </authorList>
    </citation>
    <scope>IDENTIFICATION</scope>
</reference>
<dbReference type="Proteomes" id="UP000271098">
    <property type="component" value="Unassembled WGS sequence"/>
</dbReference>
<gene>
    <name evidence="2" type="ORF">GPUH_LOCUS15714</name>
</gene>
<name>A0A183E425_9BILA</name>
<organism evidence="4">
    <name type="scientific">Gongylonema pulchrum</name>
    <dbReference type="NCBI Taxonomy" id="637853"/>
    <lineage>
        <taxon>Eukaryota</taxon>
        <taxon>Metazoa</taxon>
        <taxon>Ecdysozoa</taxon>
        <taxon>Nematoda</taxon>
        <taxon>Chromadorea</taxon>
        <taxon>Rhabditida</taxon>
        <taxon>Spirurina</taxon>
        <taxon>Spiruromorpha</taxon>
        <taxon>Spiruroidea</taxon>
        <taxon>Gongylonematidae</taxon>
        <taxon>Gongylonema</taxon>
    </lineage>
</organism>
<keyword evidence="3" id="KW-1185">Reference proteome</keyword>
<reference evidence="2 3" key="2">
    <citation type="submission" date="2018-11" db="EMBL/GenBank/DDBJ databases">
        <authorList>
            <consortium name="Pathogen Informatics"/>
        </authorList>
    </citation>
    <scope>NUCLEOTIDE SEQUENCE [LARGE SCALE GENOMIC DNA]</scope>
</reference>
<feature type="region of interest" description="Disordered" evidence="1">
    <location>
        <begin position="1"/>
        <end position="30"/>
    </location>
</feature>
<protein>
    <submittedName>
        <fullName evidence="4">ATP-dependent DNA helicase</fullName>
    </submittedName>
</protein>
<proteinExistence type="predicted"/>
<dbReference type="AlphaFoldDB" id="A0A183E425"/>
<evidence type="ECO:0000256" key="1">
    <source>
        <dbReference type="SAM" id="MobiDB-lite"/>
    </source>
</evidence>
<evidence type="ECO:0000313" key="4">
    <source>
        <dbReference type="WBParaSite" id="GPUH_0001573801-mRNA-1"/>
    </source>
</evidence>
<evidence type="ECO:0000313" key="3">
    <source>
        <dbReference type="Proteomes" id="UP000271098"/>
    </source>
</evidence>
<accession>A0A183E425</accession>